<organism evidence="1">
    <name type="scientific">Arundo donax</name>
    <name type="common">Giant reed</name>
    <name type="synonym">Donax arundinaceus</name>
    <dbReference type="NCBI Taxonomy" id="35708"/>
    <lineage>
        <taxon>Eukaryota</taxon>
        <taxon>Viridiplantae</taxon>
        <taxon>Streptophyta</taxon>
        <taxon>Embryophyta</taxon>
        <taxon>Tracheophyta</taxon>
        <taxon>Spermatophyta</taxon>
        <taxon>Magnoliopsida</taxon>
        <taxon>Liliopsida</taxon>
        <taxon>Poales</taxon>
        <taxon>Poaceae</taxon>
        <taxon>PACMAD clade</taxon>
        <taxon>Arundinoideae</taxon>
        <taxon>Arundineae</taxon>
        <taxon>Arundo</taxon>
    </lineage>
</organism>
<reference evidence="1" key="1">
    <citation type="submission" date="2014-09" db="EMBL/GenBank/DDBJ databases">
        <authorList>
            <person name="Magalhaes I.L.F."/>
            <person name="Oliveira U."/>
            <person name="Santos F.R."/>
            <person name="Vidigal T.H.D.A."/>
            <person name="Brescovit A.D."/>
            <person name="Santos A.J."/>
        </authorList>
    </citation>
    <scope>NUCLEOTIDE SEQUENCE</scope>
    <source>
        <tissue evidence="1">Shoot tissue taken approximately 20 cm above the soil surface</tissue>
    </source>
</reference>
<proteinExistence type="predicted"/>
<name>A0A0A9AQZ6_ARUDO</name>
<sequence>MGGGGAIIRNGDGQVILAAWWALFRCYSAENN</sequence>
<dbReference type="EMBL" id="GBRH01246550">
    <property type="protein sequence ID" value="JAD51345.1"/>
    <property type="molecule type" value="Transcribed_RNA"/>
</dbReference>
<protein>
    <submittedName>
        <fullName evidence="1">Uncharacterized protein</fullName>
    </submittedName>
</protein>
<accession>A0A0A9AQZ6</accession>
<dbReference type="AlphaFoldDB" id="A0A0A9AQZ6"/>
<reference evidence="1" key="2">
    <citation type="journal article" date="2015" name="Data Brief">
        <title>Shoot transcriptome of the giant reed, Arundo donax.</title>
        <authorList>
            <person name="Barrero R.A."/>
            <person name="Guerrero F.D."/>
            <person name="Moolhuijzen P."/>
            <person name="Goolsby J.A."/>
            <person name="Tidwell J."/>
            <person name="Bellgard S.E."/>
            <person name="Bellgard M.I."/>
        </authorList>
    </citation>
    <scope>NUCLEOTIDE SEQUENCE</scope>
    <source>
        <tissue evidence="1">Shoot tissue taken approximately 20 cm above the soil surface</tissue>
    </source>
</reference>
<evidence type="ECO:0000313" key="1">
    <source>
        <dbReference type="EMBL" id="JAD51345.1"/>
    </source>
</evidence>